<dbReference type="AlphaFoldDB" id="A0A9W8RW03"/>
<dbReference type="OrthoDB" id="3649348at2759"/>
<name>A0A9W8RW03_9HYPO</name>
<reference evidence="1" key="1">
    <citation type="submission" date="2022-09" db="EMBL/GenBank/DDBJ databases">
        <title>Fusarium specimens isolated from Avocado Roots.</title>
        <authorList>
            <person name="Stajich J."/>
            <person name="Roper C."/>
            <person name="Heimlech-Rivalta G."/>
        </authorList>
    </citation>
    <scope>NUCLEOTIDE SEQUENCE</scope>
    <source>
        <strain evidence="1">CF00136</strain>
    </source>
</reference>
<proteinExistence type="predicted"/>
<comment type="caution">
    <text evidence="1">The sequence shown here is derived from an EMBL/GenBank/DDBJ whole genome shotgun (WGS) entry which is preliminary data.</text>
</comment>
<evidence type="ECO:0000313" key="1">
    <source>
        <dbReference type="EMBL" id="KAJ4256106.1"/>
    </source>
</evidence>
<keyword evidence="2" id="KW-1185">Reference proteome</keyword>
<protein>
    <submittedName>
        <fullName evidence="1">Uncharacterized protein</fullName>
    </submittedName>
</protein>
<dbReference type="EMBL" id="JAOQAZ010000019">
    <property type="protein sequence ID" value="KAJ4256106.1"/>
    <property type="molecule type" value="Genomic_DNA"/>
</dbReference>
<evidence type="ECO:0000313" key="2">
    <source>
        <dbReference type="Proteomes" id="UP001152049"/>
    </source>
</evidence>
<accession>A0A9W8RW03</accession>
<gene>
    <name evidence="1" type="ORF">NW762_009182</name>
</gene>
<dbReference type="Proteomes" id="UP001152049">
    <property type="component" value="Unassembled WGS sequence"/>
</dbReference>
<sequence length="169" mass="18421">MADTTPIPIVLCGKTEFIGQRVIEALKPEIEGKNSFTRVLRQLLTPSVVQFIMPGESGKLLIPELLAGKTLSDHPERSDIGSGNYAQAPRAVVLGGAFDESDIAVFKDAAKAVPGARSVAWVRQDSTQPAPPVTSPEYPKLMTKRTKEAVLKLDKDGKLNGDYNELEWY</sequence>
<organism evidence="1 2">
    <name type="scientific">Fusarium torreyae</name>
    <dbReference type="NCBI Taxonomy" id="1237075"/>
    <lineage>
        <taxon>Eukaryota</taxon>
        <taxon>Fungi</taxon>
        <taxon>Dikarya</taxon>
        <taxon>Ascomycota</taxon>
        <taxon>Pezizomycotina</taxon>
        <taxon>Sordariomycetes</taxon>
        <taxon>Hypocreomycetidae</taxon>
        <taxon>Hypocreales</taxon>
        <taxon>Nectriaceae</taxon>
        <taxon>Fusarium</taxon>
    </lineage>
</organism>